<dbReference type="GO" id="GO:0005739">
    <property type="term" value="C:mitochondrion"/>
    <property type="evidence" value="ECO:0007669"/>
    <property type="project" value="TreeGrafter"/>
</dbReference>
<accession>A0A0N5D3I5</accession>
<dbReference type="GO" id="GO:0000175">
    <property type="term" value="F:3'-5'-RNA exonuclease activity"/>
    <property type="evidence" value="ECO:0007669"/>
    <property type="project" value="TreeGrafter"/>
</dbReference>
<protein>
    <submittedName>
        <fullName evidence="4">Endo/exonuclease/phosphatase domain-containing protein</fullName>
    </submittedName>
</protein>
<dbReference type="SUPFAM" id="SSF56219">
    <property type="entry name" value="DNase I-like"/>
    <property type="match status" value="1"/>
</dbReference>
<dbReference type="OMA" id="NDIWHSV"/>
<proteinExistence type="predicted"/>
<name>A0A0N5D3I5_THECL</name>
<dbReference type="Gene3D" id="3.60.10.10">
    <property type="entry name" value="Endonuclease/exonuclease/phosphatase"/>
    <property type="match status" value="1"/>
</dbReference>
<dbReference type="Proteomes" id="UP000276776">
    <property type="component" value="Unassembled WGS sequence"/>
</dbReference>
<gene>
    <name evidence="2" type="ORF">TCLT_LOCUS7486</name>
</gene>
<keyword evidence="3" id="KW-1185">Reference proteome</keyword>
<evidence type="ECO:0000313" key="4">
    <source>
        <dbReference type="WBParaSite" id="TCLT_0000749701-mRNA-1"/>
    </source>
</evidence>
<dbReference type="GO" id="GO:0000288">
    <property type="term" value="P:nuclear-transcribed mRNA catabolic process, deadenylation-dependent decay"/>
    <property type="evidence" value="ECO:0007669"/>
    <property type="project" value="TreeGrafter"/>
</dbReference>
<sequence>MSGWTYRYTGKYFYPTVEDIGKFVSVVLDMGPSTCVAISEYVVVKIDEELIFEKRQAVYCQERAEGGNMRVVSYNVLADLYLNLKKRKDDGYFPYCPTKYLQILYYTFNFIGYKGDIIFLQEVDLSLSSFYLLRVMEDHGYDVYFKKKGLKVNEGLVICHRKEQFRYFYIVLCLDREYFSNPAFFQLLVLECNDPYQNHILLLANTHLYFNPKFTLIKVLQSLLCARWIVHIATSTKECNPESQLHVLFAGDFNSTPEEPVYELLSKGDPTSNIRYERNDLSFTIYPRSALFDLKLTNLADETQYTNYTSHKGGFDGCIDYIWGTPNLKVIIPMPSVDAAKKYVGLPSKICPSDHLPVVCDIQIQ</sequence>
<evidence type="ECO:0000259" key="1">
    <source>
        <dbReference type="Pfam" id="PF03372"/>
    </source>
</evidence>
<dbReference type="InterPro" id="IPR005135">
    <property type="entry name" value="Endo/exonuclease/phosphatase"/>
</dbReference>
<reference evidence="4" key="1">
    <citation type="submission" date="2017-02" db="UniProtKB">
        <authorList>
            <consortium name="WormBaseParasite"/>
        </authorList>
    </citation>
    <scope>IDENTIFICATION</scope>
</reference>
<dbReference type="EMBL" id="UYYF01004512">
    <property type="protein sequence ID" value="VDN04948.1"/>
    <property type="molecule type" value="Genomic_DNA"/>
</dbReference>
<evidence type="ECO:0000313" key="2">
    <source>
        <dbReference type="EMBL" id="VDN04948.1"/>
    </source>
</evidence>
<reference evidence="2 3" key="2">
    <citation type="submission" date="2018-11" db="EMBL/GenBank/DDBJ databases">
        <authorList>
            <consortium name="Pathogen Informatics"/>
        </authorList>
    </citation>
    <scope>NUCLEOTIDE SEQUENCE [LARGE SCALE GENOMIC DNA]</scope>
</reference>
<dbReference type="PANTHER" id="PTHR12121:SF37">
    <property type="entry name" value="2',5'-PHOSPHODIESTERASE 12"/>
    <property type="match status" value="1"/>
</dbReference>
<dbReference type="Pfam" id="PF03372">
    <property type="entry name" value="Exo_endo_phos"/>
    <property type="match status" value="1"/>
</dbReference>
<dbReference type="WBParaSite" id="TCLT_0000749701-mRNA-1">
    <property type="protein sequence ID" value="TCLT_0000749701-mRNA-1"/>
    <property type="gene ID" value="TCLT_0000749701"/>
</dbReference>
<feature type="domain" description="Endonuclease/exonuclease/phosphatase" evidence="1">
    <location>
        <begin position="114"/>
        <end position="355"/>
    </location>
</feature>
<dbReference type="AlphaFoldDB" id="A0A0N5D3I5"/>
<organism evidence="4">
    <name type="scientific">Thelazia callipaeda</name>
    <name type="common">Oriental eyeworm</name>
    <name type="synonym">Parasitic nematode</name>
    <dbReference type="NCBI Taxonomy" id="103827"/>
    <lineage>
        <taxon>Eukaryota</taxon>
        <taxon>Metazoa</taxon>
        <taxon>Ecdysozoa</taxon>
        <taxon>Nematoda</taxon>
        <taxon>Chromadorea</taxon>
        <taxon>Rhabditida</taxon>
        <taxon>Spirurina</taxon>
        <taxon>Spiruromorpha</taxon>
        <taxon>Thelazioidea</taxon>
        <taxon>Thelaziidae</taxon>
        <taxon>Thelazia</taxon>
    </lineage>
</organism>
<dbReference type="STRING" id="103827.A0A0N5D3I5"/>
<evidence type="ECO:0000313" key="3">
    <source>
        <dbReference type="Proteomes" id="UP000276776"/>
    </source>
</evidence>
<dbReference type="PANTHER" id="PTHR12121">
    <property type="entry name" value="CARBON CATABOLITE REPRESSOR PROTEIN 4"/>
    <property type="match status" value="1"/>
</dbReference>
<dbReference type="InterPro" id="IPR050410">
    <property type="entry name" value="CCR4/nocturin_mRNA_transcr"/>
</dbReference>
<dbReference type="OrthoDB" id="412787at2759"/>
<dbReference type="InterPro" id="IPR036691">
    <property type="entry name" value="Endo/exonu/phosph_ase_sf"/>
</dbReference>